<dbReference type="AlphaFoldDB" id="A9B1R2"/>
<dbReference type="BioCyc" id="HAUR316274:GHYA-1321-MONOMER"/>
<keyword evidence="1" id="KW-0472">Membrane</keyword>
<dbReference type="InterPro" id="IPR036927">
    <property type="entry name" value="Cyt_c_oxase-like_su1_sf"/>
</dbReference>
<feature type="transmembrane region" description="Helical" evidence="1">
    <location>
        <begin position="211"/>
        <end position="232"/>
    </location>
</feature>
<gene>
    <name evidence="2" type="ordered locus">Haur_1299</name>
</gene>
<dbReference type="EMBL" id="CP000875">
    <property type="protein sequence ID" value="ABX03947.1"/>
    <property type="molecule type" value="Genomic_DNA"/>
</dbReference>
<evidence type="ECO:0000313" key="2">
    <source>
        <dbReference type="EMBL" id="ABX03947.1"/>
    </source>
</evidence>
<feature type="transmembrane region" description="Helical" evidence="1">
    <location>
        <begin position="324"/>
        <end position="343"/>
    </location>
</feature>
<feature type="transmembrane region" description="Helical" evidence="1">
    <location>
        <begin position="77"/>
        <end position="95"/>
    </location>
</feature>
<dbReference type="STRING" id="316274.Haur_1299"/>
<keyword evidence="1" id="KW-1133">Transmembrane helix</keyword>
<keyword evidence="1" id="KW-0812">Transmembrane</keyword>
<sequence length="420" mass="46274">MMARHSKLFWLSGLVALLLATIVHLALTAAGPQRWDAWVHLLLYGWISCSIFAVNYHTTPVFSGRNFPKPAWLELHWLVWSLGVVLASSGLVWYSQLSYRLGLGLEWLGSWLFMWNIMQLLRSPKLRPSMPSSPLQQQIDRLSTLATKTSGASLPLALSLILAREFGLIHSRWLLSAEHLLTLGWMMLMIIGVACHVLPRWSGQATRDPRWLKVGLSLHHLGLLSIVLGLGVDLPALFALGASFILVALACCVWLLIPALATPPVKQPSQLSIVQPRRIGPLTMWSIRAAVFYLAVGIGLGISFAFDRALGAQLRPIHVESNLAGFATILIYGMAYFMIPRFMGRPLGLANIANWQVFLAISAVAIIDLGWAGLVAGLAWARWLLVFGASIHGLAALLFSLSMLATIYQPVPLRRLAHKS</sequence>
<dbReference type="eggNOG" id="ENOG50340UV">
    <property type="taxonomic scope" value="Bacteria"/>
</dbReference>
<accession>A9B1R2</accession>
<organism evidence="2 3">
    <name type="scientific">Herpetosiphon aurantiacus (strain ATCC 23779 / DSM 785 / 114-95)</name>
    <dbReference type="NCBI Taxonomy" id="316274"/>
    <lineage>
        <taxon>Bacteria</taxon>
        <taxon>Bacillati</taxon>
        <taxon>Chloroflexota</taxon>
        <taxon>Chloroflexia</taxon>
        <taxon>Herpetosiphonales</taxon>
        <taxon>Herpetosiphonaceae</taxon>
        <taxon>Herpetosiphon</taxon>
    </lineage>
</organism>
<feature type="transmembrane region" description="Helical" evidence="1">
    <location>
        <begin position="38"/>
        <end position="56"/>
    </location>
</feature>
<feature type="transmembrane region" description="Helical" evidence="1">
    <location>
        <begin position="238"/>
        <end position="261"/>
    </location>
</feature>
<feature type="transmembrane region" description="Helical" evidence="1">
    <location>
        <begin position="355"/>
        <end position="380"/>
    </location>
</feature>
<dbReference type="SUPFAM" id="SSF81442">
    <property type="entry name" value="Cytochrome c oxidase subunit I-like"/>
    <property type="match status" value="1"/>
</dbReference>
<evidence type="ECO:0000256" key="1">
    <source>
        <dbReference type="SAM" id="Phobius"/>
    </source>
</evidence>
<dbReference type="KEGG" id="hau:Haur_1299"/>
<feature type="transmembrane region" description="Helical" evidence="1">
    <location>
        <begin position="182"/>
        <end position="199"/>
    </location>
</feature>
<proteinExistence type="predicted"/>
<evidence type="ECO:0000313" key="3">
    <source>
        <dbReference type="Proteomes" id="UP000000787"/>
    </source>
</evidence>
<protein>
    <recommendedName>
        <fullName evidence="4">NnrS family protein</fullName>
    </recommendedName>
</protein>
<dbReference type="Gene3D" id="1.20.210.10">
    <property type="entry name" value="Cytochrome c oxidase-like, subunit I domain"/>
    <property type="match status" value="1"/>
</dbReference>
<keyword evidence="3" id="KW-1185">Reference proteome</keyword>
<evidence type="ECO:0008006" key="4">
    <source>
        <dbReference type="Google" id="ProtNLM"/>
    </source>
</evidence>
<name>A9B1R2_HERA2</name>
<feature type="transmembrane region" description="Helical" evidence="1">
    <location>
        <begin position="386"/>
        <end position="408"/>
    </location>
</feature>
<dbReference type="Proteomes" id="UP000000787">
    <property type="component" value="Chromosome"/>
</dbReference>
<reference evidence="2 3" key="1">
    <citation type="journal article" date="2011" name="Stand. Genomic Sci.">
        <title>Complete genome sequence of the filamentous gliding predatory bacterium Herpetosiphon aurantiacus type strain (114-95(T)).</title>
        <authorList>
            <person name="Kiss H."/>
            <person name="Nett M."/>
            <person name="Domin N."/>
            <person name="Martin K."/>
            <person name="Maresca J.A."/>
            <person name="Copeland A."/>
            <person name="Lapidus A."/>
            <person name="Lucas S."/>
            <person name="Berry K.W."/>
            <person name="Glavina Del Rio T."/>
            <person name="Dalin E."/>
            <person name="Tice H."/>
            <person name="Pitluck S."/>
            <person name="Richardson P."/>
            <person name="Bruce D."/>
            <person name="Goodwin L."/>
            <person name="Han C."/>
            <person name="Detter J.C."/>
            <person name="Schmutz J."/>
            <person name="Brettin T."/>
            <person name="Land M."/>
            <person name="Hauser L."/>
            <person name="Kyrpides N.C."/>
            <person name="Ivanova N."/>
            <person name="Goker M."/>
            <person name="Woyke T."/>
            <person name="Klenk H.P."/>
            <person name="Bryant D.A."/>
        </authorList>
    </citation>
    <scope>NUCLEOTIDE SEQUENCE [LARGE SCALE GENOMIC DNA]</scope>
    <source>
        <strain evidence="3">ATCC 23779 / DSM 785 / 114-95</strain>
    </source>
</reference>
<dbReference type="InParanoid" id="A9B1R2"/>
<feature type="transmembrane region" description="Helical" evidence="1">
    <location>
        <begin position="282"/>
        <end position="304"/>
    </location>
</feature>
<dbReference type="HOGENOM" id="CLU_653406_0_0_0"/>